<comment type="similarity">
    <text evidence="1 5">Belongs to the peptidase S8 family.</text>
</comment>
<dbReference type="InterPro" id="IPR051048">
    <property type="entry name" value="Peptidase_S8/S53_subtilisin"/>
</dbReference>
<evidence type="ECO:0000256" key="6">
    <source>
        <dbReference type="SAM" id="SignalP"/>
    </source>
</evidence>
<keyword evidence="9" id="KW-1185">Reference proteome</keyword>
<evidence type="ECO:0000256" key="2">
    <source>
        <dbReference type="ARBA" id="ARBA00022670"/>
    </source>
</evidence>
<feature type="active site" description="Charge relay system" evidence="5">
    <location>
        <position position="373"/>
    </location>
</feature>
<dbReference type="InterPro" id="IPR023828">
    <property type="entry name" value="Peptidase_S8_Ser-AS"/>
</dbReference>
<dbReference type="Proteomes" id="UP000245535">
    <property type="component" value="Unassembled WGS sequence"/>
</dbReference>
<dbReference type="GO" id="GO:0004252">
    <property type="term" value="F:serine-type endopeptidase activity"/>
    <property type="evidence" value="ECO:0007669"/>
    <property type="project" value="UniProtKB-UniRule"/>
</dbReference>
<dbReference type="EMBL" id="QGDO01000005">
    <property type="protein sequence ID" value="PWJ40225.1"/>
    <property type="molecule type" value="Genomic_DNA"/>
</dbReference>
<dbReference type="InterPro" id="IPR015500">
    <property type="entry name" value="Peptidase_S8_subtilisin-rel"/>
</dbReference>
<dbReference type="PROSITE" id="PS51892">
    <property type="entry name" value="SUBTILASE"/>
    <property type="match status" value="1"/>
</dbReference>
<accession>A0A315Z8G7</accession>
<dbReference type="PRINTS" id="PR00723">
    <property type="entry name" value="SUBTILISIN"/>
</dbReference>
<name>A0A315Z8G7_SEDFL</name>
<dbReference type="InterPro" id="IPR000209">
    <property type="entry name" value="Peptidase_S8/S53_dom"/>
</dbReference>
<feature type="active site" description="Charge relay system" evidence="5">
    <location>
        <position position="162"/>
    </location>
</feature>
<keyword evidence="2 5" id="KW-0645">Protease</keyword>
<dbReference type="PANTHER" id="PTHR43399:SF4">
    <property type="entry name" value="CELL WALL-ASSOCIATED PROTEASE"/>
    <property type="match status" value="1"/>
</dbReference>
<feature type="active site" description="Charge relay system" evidence="5">
    <location>
        <position position="219"/>
    </location>
</feature>
<evidence type="ECO:0000313" key="9">
    <source>
        <dbReference type="Proteomes" id="UP000245535"/>
    </source>
</evidence>
<proteinExistence type="inferred from homology"/>
<feature type="chain" id="PRO_5016432511" evidence="6">
    <location>
        <begin position="20"/>
        <end position="1405"/>
    </location>
</feature>
<dbReference type="PANTHER" id="PTHR43399">
    <property type="entry name" value="SUBTILISIN-RELATED"/>
    <property type="match status" value="1"/>
</dbReference>
<dbReference type="Gene3D" id="3.40.50.200">
    <property type="entry name" value="Peptidase S8/S53 domain"/>
    <property type="match status" value="1"/>
</dbReference>
<feature type="domain" description="Peptidase S8/S53" evidence="7">
    <location>
        <begin position="154"/>
        <end position="422"/>
    </location>
</feature>
<keyword evidence="3 5" id="KW-0378">Hydrolase</keyword>
<keyword evidence="4 5" id="KW-0720">Serine protease</keyword>
<dbReference type="Pfam" id="PF00082">
    <property type="entry name" value="Peptidase_S8"/>
    <property type="match status" value="1"/>
</dbReference>
<dbReference type="PROSITE" id="PS00138">
    <property type="entry name" value="SUBTILASE_SER"/>
    <property type="match status" value="1"/>
</dbReference>
<evidence type="ECO:0000313" key="8">
    <source>
        <dbReference type="EMBL" id="PWJ40225.1"/>
    </source>
</evidence>
<protein>
    <submittedName>
        <fullName evidence="8">Subtilase family protein</fullName>
    </submittedName>
</protein>
<evidence type="ECO:0000256" key="5">
    <source>
        <dbReference type="PROSITE-ProRule" id="PRU01240"/>
    </source>
</evidence>
<evidence type="ECO:0000256" key="3">
    <source>
        <dbReference type="ARBA" id="ARBA00022801"/>
    </source>
</evidence>
<evidence type="ECO:0000259" key="7">
    <source>
        <dbReference type="Pfam" id="PF00082"/>
    </source>
</evidence>
<dbReference type="RefSeq" id="WP_109620778.1">
    <property type="nucleotide sequence ID" value="NZ_QGDO01000005.1"/>
</dbReference>
<evidence type="ECO:0000256" key="4">
    <source>
        <dbReference type="ARBA" id="ARBA00022825"/>
    </source>
</evidence>
<dbReference type="OrthoDB" id="9813435at2"/>
<sequence>MKSTLLSFILIINSFYLIAQQSKLSPNEYESNKVIVKYKDFPSDHQVSSLSSSNKGDFAINSQKSFFRNSDNLSNSRTQESLPEVYKIYELEIETSLAIEEVILKLMENESIEYAEPAYTYELLDTPNDPLYSSQLMADLFSIEGVWKLTKGDSNLVIGIIDTGTELGHEDLANNLYFNQAEKEGLPNVDDDGNGYIDDITGYDFAEEDNDPSIDRSTHGLSVAGTAVAISDNGVGISGVAPLCKYMPLKVETTSGSLINISEAMIYAAMNGCKVINLSLGRAFNPARYEQEIINYLTETYDVLFVAAAGNNSASHTDYYPASYDNVLSVTGLKQNYNNLDYKYSHKIDVANLGSNVHVTRANNTYGTSAGTSYASPLTAGVAALIASYDKSLTMSQVGELIRTTADTSIYQNSTNSSLQGYLGRGFVKPLNALNRLDEAISVRMEDISAFSSRGDIIELNDEFFINGQFKNYLNSTSSQLNVQIESNSTAFEILEGNFNIGALNELEKTELDQTVFKIKLIEDVSEGSRFSFKLIFSDPNNNYYDEQYFYITPKESKILLYLNNFAGYFKSDGSLGYPSSFYHKSSGYRRFMYQFSAVIAQDENSVSDAIRNEDDLYADTDFSSNHSPSYYERENHRASVYTAFNDYQRGSETSNNVDVELIAYGNKDDEKDDFILIDLKLTNTSDQTIDSLYAGMYIDWLLSGSTSVRNTDVASWDSSKDYVYAYNTGISKYAAFKVLNEDRFYKSFDQESGNQDIDLSDGFSDSEKFSLMSDQIDDSVIGGASGANVGSMLGAKLYGISPQESQRVVFILAITTVNKTKVEAILAEAEEFAQDFLNLPFADTYWDGTQWVNGTPSSDRVVRIEQNSPNTSFSAKKLILESDVSLNIPKGEEVRISESIVSDNSKITGGGSLYLTNPNGEIEVINTLNISNVLELEANTTLNTNSNLNFEDGAVLLHEISSQIEGNTTFKRTGHGEGVNAYNYLSLPVTSRNLHDSISSTDRYYFDEEGTDDGINDNGNDPSYTPNDMSDDVWKVFNEGNQLEIGKGFIASDIGNVSITGEPITGTYAVGVSSTQTGFNLLGNPYMAPINVESFLTHSANSELEGSVWVYTSNSEGKGCYDCFNLLNTGEIPTFQGFFVKANSAGEVEFTNEMKVRSRESNSLKRVNHGGTGFSIFELHVEKQDGISDKVILGFDYIFSENFDENYDARKLRGTQDLDVFIEIDEVEHSIVAWPPVEDLKIFNLNIESESAEQFSFHYTVREDHLVPEGVFIKDNVNNSYTLLDDSEDTFTVEVLENDPPNRFQLLLVENLDQILAVQQGLEELLDIRVGANRIVLSGQILTQNRELQVSVFNLLGQKVMAKKLSDSSLSSSVDIDHDLRKNQPYILQIGVGNQFINKKIILK</sequence>
<evidence type="ECO:0000256" key="1">
    <source>
        <dbReference type="ARBA" id="ARBA00011073"/>
    </source>
</evidence>
<reference evidence="8 9" key="1">
    <citation type="submission" date="2018-03" db="EMBL/GenBank/DDBJ databases">
        <title>Genomic Encyclopedia of Archaeal and Bacterial Type Strains, Phase II (KMG-II): from individual species to whole genera.</title>
        <authorList>
            <person name="Goeker M."/>
        </authorList>
    </citation>
    <scope>NUCLEOTIDE SEQUENCE [LARGE SCALE GENOMIC DNA]</scope>
    <source>
        <strain evidence="8 9">DSM 28229</strain>
    </source>
</reference>
<keyword evidence="6" id="KW-0732">Signal</keyword>
<organism evidence="8 9">
    <name type="scientific">Sediminitomix flava</name>
    <dbReference type="NCBI Taxonomy" id="379075"/>
    <lineage>
        <taxon>Bacteria</taxon>
        <taxon>Pseudomonadati</taxon>
        <taxon>Bacteroidota</taxon>
        <taxon>Cytophagia</taxon>
        <taxon>Cytophagales</taxon>
        <taxon>Flammeovirgaceae</taxon>
        <taxon>Sediminitomix</taxon>
    </lineage>
</organism>
<gene>
    <name evidence="8" type="ORF">BC781_105293</name>
</gene>
<feature type="signal peptide" evidence="6">
    <location>
        <begin position="1"/>
        <end position="19"/>
    </location>
</feature>
<dbReference type="InterPro" id="IPR036852">
    <property type="entry name" value="Peptidase_S8/S53_dom_sf"/>
</dbReference>
<comment type="caution">
    <text evidence="8">The sequence shown here is derived from an EMBL/GenBank/DDBJ whole genome shotgun (WGS) entry which is preliminary data.</text>
</comment>
<dbReference type="SUPFAM" id="SSF52743">
    <property type="entry name" value="Subtilisin-like"/>
    <property type="match status" value="1"/>
</dbReference>
<dbReference type="GO" id="GO:0006508">
    <property type="term" value="P:proteolysis"/>
    <property type="evidence" value="ECO:0007669"/>
    <property type="project" value="UniProtKB-KW"/>
</dbReference>